<dbReference type="GO" id="GO:0043565">
    <property type="term" value="F:sequence-specific DNA binding"/>
    <property type="evidence" value="ECO:0007669"/>
    <property type="project" value="InterPro"/>
</dbReference>
<dbReference type="GO" id="GO:0003700">
    <property type="term" value="F:DNA-binding transcription factor activity"/>
    <property type="evidence" value="ECO:0007669"/>
    <property type="project" value="InterPro"/>
</dbReference>
<dbReference type="SMART" id="SM00342">
    <property type="entry name" value="HTH_ARAC"/>
    <property type="match status" value="1"/>
</dbReference>
<name>A0A844FZT4_9BACT</name>
<sequence>MEQMNPDCILNTCITLEHVIPRETAQFFLPLYLKHPAILKLRNAGIGMAGVSRATPGFRLRRIPGFRFALFTCSGSGEVTAGAQTHEQSAGSFCILPAGKEQFYRQTGSAPWRFCWFHLTPDTPLPPAGLPQPFFGRRTPPVQLEAAMKGLALESIHVIRNLAADTSDERPPWHFYCDSMDLAAALCAFGLKPDRSPYGCEALIASYTDQILELLARSFHLPESVQTEPPPDDPFENLWRQVSGSLEKKWTLEMMAAEVYMSVSTLLRQAKRRYDATPMQVLYHLRLKRANTLLVSTTLPVSVIALRCGYDNFAAFSTAFKKEYGISPRTCRREGVGR</sequence>
<dbReference type="Pfam" id="PF02311">
    <property type="entry name" value="AraC_binding"/>
    <property type="match status" value="1"/>
</dbReference>
<dbReference type="InterPro" id="IPR009057">
    <property type="entry name" value="Homeodomain-like_sf"/>
</dbReference>
<reference evidence="6 7" key="1">
    <citation type="submission" date="2019-08" db="EMBL/GenBank/DDBJ databases">
        <title>In-depth cultivation of the pig gut microbiome towards novel bacterial diversity and tailored functional studies.</title>
        <authorList>
            <person name="Wylensek D."/>
            <person name="Hitch T.C.A."/>
            <person name="Clavel T."/>
        </authorList>
    </citation>
    <scope>NUCLEOTIDE SEQUENCE [LARGE SCALE GENOMIC DNA]</scope>
    <source>
        <strain evidence="6 7">BBE-744-WT-12</strain>
    </source>
</reference>
<dbReference type="Proteomes" id="UP000435649">
    <property type="component" value="Unassembled WGS sequence"/>
</dbReference>
<keyword evidence="7" id="KW-1185">Reference proteome</keyword>
<dbReference type="InterPro" id="IPR050204">
    <property type="entry name" value="AraC_XylS_family_regulators"/>
</dbReference>
<dbReference type="Gene3D" id="1.10.10.60">
    <property type="entry name" value="Homeodomain-like"/>
    <property type="match status" value="2"/>
</dbReference>
<evidence type="ECO:0000256" key="3">
    <source>
        <dbReference type="ARBA" id="ARBA00023125"/>
    </source>
</evidence>
<evidence type="ECO:0000313" key="6">
    <source>
        <dbReference type="EMBL" id="MST96817.1"/>
    </source>
</evidence>
<dbReference type="InterPro" id="IPR014710">
    <property type="entry name" value="RmlC-like_jellyroll"/>
</dbReference>
<dbReference type="RefSeq" id="WP_106052214.1">
    <property type="nucleotide sequence ID" value="NZ_CALXOB010000026.1"/>
</dbReference>
<keyword evidence="1" id="KW-0963">Cytoplasm</keyword>
<evidence type="ECO:0000313" key="7">
    <source>
        <dbReference type="Proteomes" id="UP000435649"/>
    </source>
</evidence>
<keyword evidence="2" id="KW-0805">Transcription regulation</keyword>
<dbReference type="PROSITE" id="PS01124">
    <property type="entry name" value="HTH_ARAC_FAMILY_2"/>
    <property type="match status" value="1"/>
</dbReference>
<accession>A0A844FZT4</accession>
<dbReference type="Gene3D" id="2.60.120.10">
    <property type="entry name" value="Jelly Rolls"/>
    <property type="match status" value="1"/>
</dbReference>
<evidence type="ECO:0000256" key="2">
    <source>
        <dbReference type="ARBA" id="ARBA00023015"/>
    </source>
</evidence>
<keyword evidence="4" id="KW-0804">Transcription</keyword>
<feature type="domain" description="HTH araC/xylS-type" evidence="5">
    <location>
        <begin position="236"/>
        <end position="334"/>
    </location>
</feature>
<gene>
    <name evidence="6" type="ORF">FYJ85_07125</name>
</gene>
<dbReference type="PANTHER" id="PTHR46796:SF13">
    <property type="entry name" value="HTH-TYPE TRANSCRIPTIONAL ACTIVATOR RHAS"/>
    <property type="match status" value="1"/>
</dbReference>
<dbReference type="InterPro" id="IPR018060">
    <property type="entry name" value="HTH_AraC"/>
</dbReference>
<evidence type="ECO:0000256" key="4">
    <source>
        <dbReference type="ARBA" id="ARBA00023163"/>
    </source>
</evidence>
<keyword evidence="3" id="KW-0238">DNA-binding</keyword>
<evidence type="ECO:0000259" key="5">
    <source>
        <dbReference type="PROSITE" id="PS01124"/>
    </source>
</evidence>
<dbReference type="SUPFAM" id="SSF51215">
    <property type="entry name" value="Regulatory protein AraC"/>
    <property type="match status" value="1"/>
</dbReference>
<protein>
    <submittedName>
        <fullName evidence="6">Helix-turn-helix domain-containing protein</fullName>
    </submittedName>
</protein>
<dbReference type="InterPro" id="IPR037923">
    <property type="entry name" value="HTH-like"/>
</dbReference>
<comment type="caution">
    <text evidence="6">The sequence shown here is derived from an EMBL/GenBank/DDBJ whole genome shotgun (WGS) entry which is preliminary data.</text>
</comment>
<evidence type="ECO:0000256" key="1">
    <source>
        <dbReference type="ARBA" id="ARBA00022490"/>
    </source>
</evidence>
<dbReference type="PANTHER" id="PTHR46796">
    <property type="entry name" value="HTH-TYPE TRANSCRIPTIONAL ACTIVATOR RHAS-RELATED"/>
    <property type="match status" value="1"/>
</dbReference>
<dbReference type="AlphaFoldDB" id="A0A844FZT4"/>
<dbReference type="Pfam" id="PF12833">
    <property type="entry name" value="HTH_18"/>
    <property type="match status" value="1"/>
</dbReference>
<dbReference type="EMBL" id="VUNS01000005">
    <property type="protein sequence ID" value="MST96817.1"/>
    <property type="molecule type" value="Genomic_DNA"/>
</dbReference>
<dbReference type="SUPFAM" id="SSF46689">
    <property type="entry name" value="Homeodomain-like"/>
    <property type="match status" value="1"/>
</dbReference>
<dbReference type="InterPro" id="IPR003313">
    <property type="entry name" value="AraC-bd"/>
</dbReference>
<organism evidence="6 7">
    <name type="scientific">Victivallis lenta</name>
    <dbReference type="NCBI Taxonomy" id="2606640"/>
    <lineage>
        <taxon>Bacteria</taxon>
        <taxon>Pseudomonadati</taxon>
        <taxon>Lentisphaerota</taxon>
        <taxon>Lentisphaeria</taxon>
        <taxon>Victivallales</taxon>
        <taxon>Victivallaceae</taxon>
        <taxon>Victivallis</taxon>
    </lineage>
</organism>
<proteinExistence type="predicted"/>